<gene>
    <name evidence="6" type="ORF">QBC37DRAFT_265907</name>
</gene>
<protein>
    <submittedName>
        <fullName evidence="6">Heme peroxidase</fullName>
    </submittedName>
</protein>
<keyword evidence="1" id="KW-0479">Metal-binding</keyword>
<evidence type="ECO:0000313" key="6">
    <source>
        <dbReference type="EMBL" id="KAK4208124.1"/>
    </source>
</evidence>
<keyword evidence="7" id="KW-1185">Reference proteome</keyword>
<dbReference type="InterPro" id="IPR010255">
    <property type="entry name" value="Haem_peroxidase_sf"/>
</dbReference>
<keyword evidence="5" id="KW-0408">Iron</keyword>
<comment type="caution">
    <text evidence="6">The sequence shown here is derived from an EMBL/GenBank/DDBJ whole genome shotgun (WGS) entry which is preliminary data.</text>
</comment>
<feature type="non-terminal residue" evidence="6">
    <location>
        <position position="1"/>
    </location>
</feature>
<keyword evidence="4" id="KW-0560">Oxidoreductase</keyword>
<keyword evidence="3" id="KW-0223">Dioxygenase</keyword>
<dbReference type="EMBL" id="MU858257">
    <property type="protein sequence ID" value="KAK4208124.1"/>
    <property type="molecule type" value="Genomic_DNA"/>
</dbReference>
<evidence type="ECO:0000256" key="5">
    <source>
        <dbReference type="ARBA" id="ARBA00023004"/>
    </source>
</evidence>
<reference evidence="6" key="1">
    <citation type="journal article" date="2023" name="Mol. Phylogenet. Evol.">
        <title>Genome-scale phylogeny and comparative genomics of the fungal order Sordariales.</title>
        <authorList>
            <person name="Hensen N."/>
            <person name="Bonometti L."/>
            <person name="Westerberg I."/>
            <person name="Brannstrom I.O."/>
            <person name="Guillou S."/>
            <person name="Cros-Aarteil S."/>
            <person name="Calhoun S."/>
            <person name="Haridas S."/>
            <person name="Kuo A."/>
            <person name="Mondo S."/>
            <person name="Pangilinan J."/>
            <person name="Riley R."/>
            <person name="LaButti K."/>
            <person name="Andreopoulos B."/>
            <person name="Lipzen A."/>
            <person name="Chen C."/>
            <person name="Yan M."/>
            <person name="Daum C."/>
            <person name="Ng V."/>
            <person name="Clum A."/>
            <person name="Steindorff A."/>
            <person name="Ohm R.A."/>
            <person name="Martin F."/>
            <person name="Silar P."/>
            <person name="Natvig D.O."/>
            <person name="Lalanne C."/>
            <person name="Gautier V."/>
            <person name="Ament-Velasquez S.L."/>
            <person name="Kruys A."/>
            <person name="Hutchinson M.I."/>
            <person name="Powell A.J."/>
            <person name="Barry K."/>
            <person name="Miller A.N."/>
            <person name="Grigoriev I.V."/>
            <person name="Debuchy R."/>
            <person name="Gladieux P."/>
            <person name="Hiltunen Thoren M."/>
            <person name="Johannesson H."/>
        </authorList>
    </citation>
    <scope>NUCLEOTIDE SEQUENCE</scope>
    <source>
        <strain evidence="6">PSN293</strain>
    </source>
</reference>
<keyword evidence="2" id="KW-0611">Plant defense</keyword>
<evidence type="ECO:0000256" key="2">
    <source>
        <dbReference type="ARBA" id="ARBA00022821"/>
    </source>
</evidence>
<dbReference type="SUPFAM" id="SSF48113">
    <property type="entry name" value="Heme-dependent peroxidases"/>
    <property type="match status" value="1"/>
</dbReference>
<sequence>KFQIHDWFNHEESAEKVNIPLQKDDKWITEHMSLHRTKADVTLDPSDIKCPGYKNANTAWWDGSQIYGSSEAMTKVLRGNDPDGKLVLDEHKMGTFLPRDNDGNPLTGFNSNWWIGMEILHALFALEHNAICDALRKEYPDWSGDKIFDTARMVNCALMAKIHTTEWTPAVLVHPALKIGMSANWWGIVGPTLTKAFGRLFNNRSEIISGIPGSGAEQDGVPFSLTEEFVSVYRM</sequence>
<dbReference type="GO" id="GO:0004601">
    <property type="term" value="F:peroxidase activity"/>
    <property type="evidence" value="ECO:0007669"/>
    <property type="project" value="UniProtKB-KW"/>
</dbReference>
<dbReference type="GO" id="GO:0006631">
    <property type="term" value="P:fatty acid metabolic process"/>
    <property type="evidence" value="ECO:0007669"/>
    <property type="project" value="UniProtKB-ARBA"/>
</dbReference>
<organism evidence="6 7">
    <name type="scientific">Rhypophila decipiens</name>
    <dbReference type="NCBI Taxonomy" id="261697"/>
    <lineage>
        <taxon>Eukaryota</taxon>
        <taxon>Fungi</taxon>
        <taxon>Dikarya</taxon>
        <taxon>Ascomycota</taxon>
        <taxon>Pezizomycotina</taxon>
        <taxon>Sordariomycetes</taxon>
        <taxon>Sordariomycetidae</taxon>
        <taxon>Sordariales</taxon>
        <taxon>Naviculisporaceae</taxon>
        <taxon>Rhypophila</taxon>
    </lineage>
</organism>
<proteinExistence type="predicted"/>
<dbReference type="InterPro" id="IPR050783">
    <property type="entry name" value="Oxylipin_biosynth_metab"/>
</dbReference>
<dbReference type="Pfam" id="PF03098">
    <property type="entry name" value="An_peroxidase"/>
    <property type="match status" value="1"/>
</dbReference>
<evidence type="ECO:0000256" key="4">
    <source>
        <dbReference type="ARBA" id="ARBA00023002"/>
    </source>
</evidence>
<dbReference type="InterPro" id="IPR037120">
    <property type="entry name" value="Haem_peroxidase_sf_animal"/>
</dbReference>
<reference evidence="6" key="2">
    <citation type="submission" date="2023-05" db="EMBL/GenBank/DDBJ databases">
        <authorList>
            <consortium name="Lawrence Berkeley National Laboratory"/>
            <person name="Steindorff A."/>
            <person name="Hensen N."/>
            <person name="Bonometti L."/>
            <person name="Westerberg I."/>
            <person name="Brannstrom I.O."/>
            <person name="Guillou S."/>
            <person name="Cros-Aarteil S."/>
            <person name="Calhoun S."/>
            <person name="Haridas S."/>
            <person name="Kuo A."/>
            <person name="Mondo S."/>
            <person name="Pangilinan J."/>
            <person name="Riley R."/>
            <person name="Labutti K."/>
            <person name="Andreopoulos B."/>
            <person name="Lipzen A."/>
            <person name="Chen C."/>
            <person name="Yanf M."/>
            <person name="Daum C."/>
            <person name="Ng V."/>
            <person name="Clum A."/>
            <person name="Ohm R."/>
            <person name="Martin F."/>
            <person name="Silar P."/>
            <person name="Natvig D."/>
            <person name="Lalanne C."/>
            <person name="Gautier V."/>
            <person name="Ament-Velasquez S.L."/>
            <person name="Kruys A."/>
            <person name="Hutchinson M.I."/>
            <person name="Powell A.J."/>
            <person name="Barry K."/>
            <person name="Miller A.N."/>
            <person name="Grigoriev I.V."/>
            <person name="Debuchy R."/>
            <person name="Gladieux P."/>
            <person name="Thoren M.H."/>
            <person name="Johannesson H."/>
        </authorList>
    </citation>
    <scope>NUCLEOTIDE SEQUENCE</scope>
    <source>
        <strain evidence="6">PSN293</strain>
    </source>
</reference>
<dbReference type="PRINTS" id="PR00457">
    <property type="entry name" value="ANPEROXIDASE"/>
</dbReference>
<evidence type="ECO:0000256" key="1">
    <source>
        <dbReference type="ARBA" id="ARBA00022723"/>
    </source>
</evidence>
<dbReference type="PROSITE" id="PS50292">
    <property type="entry name" value="PEROXIDASE_3"/>
    <property type="match status" value="1"/>
</dbReference>
<dbReference type="Gene3D" id="1.10.640.10">
    <property type="entry name" value="Haem peroxidase domain superfamily, animal type"/>
    <property type="match status" value="1"/>
</dbReference>
<dbReference type="PANTHER" id="PTHR11903">
    <property type="entry name" value="PROSTAGLANDIN G/H SYNTHASE"/>
    <property type="match status" value="1"/>
</dbReference>
<dbReference type="PANTHER" id="PTHR11903:SF11">
    <property type="entry name" value="ALPHA-DIOXYGENASE 1"/>
    <property type="match status" value="1"/>
</dbReference>
<dbReference type="GO" id="GO:0046872">
    <property type="term" value="F:metal ion binding"/>
    <property type="evidence" value="ECO:0007669"/>
    <property type="project" value="UniProtKB-KW"/>
</dbReference>
<dbReference type="AlphaFoldDB" id="A0AAN6XWS1"/>
<dbReference type="GO" id="GO:0020037">
    <property type="term" value="F:heme binding"/>
    <property type="evidence" value="ECO:0007669"/>
    <property type="project" value="InterPro"/>
</dbReference>
<evidence type="ECO:0000313" key="7">
    <source>
        <dbReference type="Proteomes" id="UP001301769"/>
    </source>
</evidence>
<dbReference type="GO" id="GO:0016702">
    <property type="term" value="F:oxidoreductase activity, acting on single donors with incorporation of molecular oxygen, incorporation of two atoms of oxygen"/>
    <property type="evidence" value="ECO:0007669"/>
    <property type="project" value="TreeGrafter"/>
</dbReference>
<feature type="non-terminal residue" evidence="6">
    <location>
        <position position="235"/>
    </location>
</feature>
<dbReference type="Proteomes" id="UP001301769">
    <property type="component" value="Unassembled WGS sequence"/>
</dbReference>
<evidence type="ECO:0000256" key="3">
    <source>
        <dbReference type="ARBA" id="ARBA00022964"/>
    </source>
</evidence>
<keyword evidence="6" id="KW-0575">Peroxidase</keyword>
<accession>A0AAN6XWS1</accession>
<dbReference type="InterPro" id="IPR019791">
    <property type="entry name" value="Haem_peroxidase_animal"/>
</dbReference>
<dbReference type="GO" id="GO:0006979">
    <property type="term" value="P:response to oxidative stress"/>
    <property type="evidence" value="ECO:0007669"/>
    <property type="project" value="InterPro"/>
</dbReference>
<name>A0AAN6XWS1_9PEZI</name>
<dbReference type="GO" id="GO:0006952">
    <property type="term" value="P:defense response"/>
    <property type="evidence" value="ECO:0007669"/>
    <property type="project" value="UniProtKB-KW"/>
</dbReference>